<feature type="transmembrane region" description="Helical" evidence="4">
    <location>
        <begin position="146"/>
        <end position="167"/>
    </location>
</feature>
<dbReference type="KEGG" id="aot:AcetOri_orf00633"/>
<dbReference type="EMBL" id="AP018515">
    <property type="protein sequence ID" value="BBC78784.1"/>
    <property type="molecule type" value="Genomic_DNA"/>
</dbReference>
<feature type="transmembrane region" description="Helical" evidence="4">
    <location>
        <begin position="56"/>
        <end position="78"/>
    </location>
</feature>
<evidence type="ECO:0000256" key="2">
    <source>
        <dbReference type="ARBA" id="ARBA00022989"/>
    </source>
</evidence>
<feature type="transmembrane region" description="Helical" evidence="4">
    <location>
        <begin position="240"/>
        <end position="264"/>
    </location>
</feature>
<evidence type="ECO:0000259" key="5">
    <source>
        <dbReference type="PROSITE" id="PS50850"/>
    </source>
</evidence>
<accession>A0A2Z5ZDN7</accession>
<dbReference type="InterPro" id="IPR011701">
    <property type="entry name" value="MFS"/>
</dbReference>
<keyword evidence="2 4" id="KW-1133">Transmembrane helix</keyword>
<reference evidence="6 7" key="1">
    <citation type="submission" date="2018-02" db="EMBL/GenBank/DDBJ databases">
        <title>Acetobacter orientalis genome.</title>
        <authorList>
            <person name="Nakashima N."/>
            <person name="Tamura T."/>
        </authorList>
    </citation>
    <scope>NUCLEOTIDE SEQUENCE [LARGE SCALE GENOMIC DNA]</scope>
    <source>
        <strain evidence="6 7">FAN1</strain>
    </source>
</reference>
<keyword evidence="1 4" id="KW-0812">Transmembrane</keyword>
<dbReference type="CDD" id="cd17355">
    <property type="entry name" value="MFS_YcxA_like"/>
    <property type="match status" value="1"/>
</dbReference>
<sequence>MNPLPQHGKPTQPLRYFVIVMLVTFVALLVSAGVRATPGVLMVPLQNELGWSRASISFTAGVGIFLYGLVGPFAAAVMQSLGIRYTLIGALSLIGGAAFLSLWMTQPWQFFITWGVLSGLGTGAVAMVLGATVVNRWFVLRRGTMIGLLAASTATGSLLFLPALAALAHTGGWHAPVLAVSLSCLALIPLVAFFMPEHPADYGLRPHGAPYNYVQPIQPPGSPVRLTLTTLVQAIKQRDFWLLSFTFFICGFTTNGLIGTHFIAICADHGIGEVPAAGYLALMGFFDLFGTTLSGWLTDRYNPRWLLFSYYSLRGLSLVALPFCNFSMTSMMIFGIFYGLDWIATVPPTLKLANAAFGDKATPIIFGWILLGHQVGAACATSLAGLMRQVQGNYQDALILAGISGIFAAFVATRICSKLS</sequence>
<feature type="transmembrane region" description="Helical" evidence="4">
    <location>
        <begin position="276"/>
        <end position="297"/>
    </location>
</feature>
<dbReference type="SUPFAM" id="SSF103473">
    <property type="entry name" value="MFS general substrate transporter"/>
    <property type="match status" value="1"/>
</dbReference>
<evidence type="ECO:0000256" key="4">
    <source>
        <dbReference type="SAM" id="Phobius"/>
    </source>
</evidence>
<gene>
    <name evidence="6" type="ORF">AcetOrient_orf00633</name>
</gene>
<feature type="transmembrane region" description="Helical" evidence="4">
    <location>
        <begin position="111"/>
        <end position="134"/>
    </location>
</feature>
<dbReference type="GO" id="GO:0022857">
    <property type="term" value="F:transmembrane transporter activity"/>
    <property type="evidence" value="ECO:0007669"/>
    <property type="project" value="InterPro"/>
</dbReference>
<dbReference type="Proteomes" id="UP000270034">
    <property type="component" value="Chromosome"/>
</dbReference>
<feature type="transmembrane region" description="Helical" evidence="4">
    <location>
        <begin position="364"/>
        <end position="386"/>
    </location>
</feature>
<dbReference type="AlphaFoldDB" id="A0A2Z5ZDN7"/>
<evidence type="ECO:0000313" key="6">
    <source>
        <dbReference type="EMBL" id="BBC78784.1"/>
    </source>
</evidence>
<keyword evidence="3 4" id="KW-0472">Membrane</keyword>
<feature type="transmembrane region" description="Helical" evidence="4">
    <location>
        <begin position="398"/>
        <end position="415"/>
    </location>
</feature>
<feature type="transmembrane region" description="Helical" evidence="4">
    <location>
        <begin position="318"/>
        <end position="344"/>
    </location>
</feature>
<evidence type="ECO:0000256" key="1">
    <source>
        <dbReference type="ARBA" id="ARBA00022692"/>
    </source>
</evidence>
<evidence type="ECO:0000256" key="3">
    <source>
        <dbReference type="ARBA" id="ARBA00023136"/>
    </source>
</evidence>
<protein>
    <submittedName>
        <fullName evidence="6">MFS transporter</fullName>
    </submittedName>
</protein>
<feature type="transmembrane region" description="Helical" evidence="4">
    <location>
        <begin position="85"/>
        <end position="105"/>
    </location>
</feature>
<dbReference type="GeneID" id="76204991"/>
<dbReference type="RefSeq" id="WP_048841898.1">
    <property type="nucleotide sequence ID" value="NZ_BAMX01000031.1"/>
</dbReference>
<name>A0A2Z5ZDN7_9PROT</name>
<dbReference type="PANTHER" id="PTHR11360">
    <property type="entry name" value="MONOCARBOXYLATE TRANSPORTER"/>
    <property type="match status" value="1"/>
</dbReference>
<dbReference type="InterPro" id="IPR020846">
    <property type="entry name" value="MFS_dom"/>
</dbReference>
<evidence type="ECO:0000313" key="7">
    <source>
        <dbReference type="Proteomes" id="UP000270034"/>
    </source>
</evidence>
<feature type="transmembrane region" description="Helical" evidence="4">
    <location>
        <begin position="16"/>
        <end position="36"/>
    </location>
</feature>
<dbReference type="Gene3D" id="1.20.1250.20">
    <property type="entry name" value="MFS general substrate transporter like domains"/>
    <property type="match status" value="2"/>
</dbReference>
<dbReference type="InterPro" id="IPR036259">
    <property type="entry name" value="MFS_trans_sf"/>
</dbReference>
<dbReference type="PROSITE" id="PS50850">
    <property type="entry name" value="MFS"/>
    <property type="match status" value="1"/>
</dbReference>
<feature type="domain" description="Major facilitator superfamily (MFS) profile" evidence="5">
    <location>
        <begin position="19"/>
        <end position="420"/>
    </location>
</feature>
<feature type="transmembrane region" description="Helical" evidence="4">
    <location>
        <begin position="173"/>
        <end position="195"/>
    </location>
</feature>
<proteinExistence type="predicted"/>
<dbReference type="PANTHER" id="PTHR11360:SF284">
    <property type="entry name" value="EG:103B4.3 PROTEIN-RELATED"/>
    <property type="match status" value="1"/>
</dbReference>
<dbReference type="InterPro" id="IPR050327">
    <property type="entry name" value="Proton-linked_MCT"/>
</dbReference>
<organism evidence="6 7">
    <name type="scientific">Acetobacter orientalis</name>
    <dbReference type="NCBI Taxonomy" id="146474"/>
    <lineage>
        <taxon>Bacteria</taxon>
        <taxon>Pseudomonadati</taxon>
        <taxon>Pseudomonadota</taxon>
        <taxon>Alphaproteobacteria</taxon>
        <taxon>Acetobacterales</taxon>
        <taxon>Acetobacteraceae</taxon>
        <taxon>Acetobacter</taxon>
    </lineage>
</organism>
<dbReference type="Pfam" id="PF07690">
    <property type="entry name" value="MFS_1"/>
    <property type="match status" value="1"/>
</dbReference>